<reference evidence="1 2" key="1">
    <citation type="submission" date="2018-03" db="EMBL/GenBank/DDBJ databases">
        <authorList>
            <person name="Nguyen K."/>
            <person name="Fouts D."/>
            <person name="Sutton G."/>
        </authorList>
    </citation>
    <scope>NUCLEOTIDE SEQUENCE [LARGE SCALE GENOMIC DNA]</scope>
    <source>
        <strain evidence="1 2">AU14328</strain>
    </source>
</reference>
<evidence type="ECO:0000313" key="2">
    <source>
        <dbReference type="Proteomes" id="UP000237811"/>
    </source>
</evidence>
<dbReference type="AlphaFoldDB" id="A0AB37ATF1"/>
<comment type="caution">
    <text evidence="1">The sequence shown here is derived from an EMBL/GenBank/DDBJ whole genome shotgun (WGS) entry which is preliminary data.</text>
</comment>
<accession>A0AB37ATF1</accession>
<gene>
    <name evidence="1" type="ORF">C6P99_15275</name>
</gene>
<dbReference type="Proteomes" id="UP000237811">
    <property type="component" value="Unassembled WGS sequence"/>
</dbReference>
<protein>
    <submittedName>
        <fullName evidence="1">Uncharacterized protein</fullName>
    </submittedName>
</protein>
<dbReference type="InterPro" id="IPR045384">
    <property type="entry name" value="DUF6527"/>
</dbReference>
<organism evidence="1 2">
    <name type="scientific">Burkholderia multivorans</name>
    <dbReference type="NCBI Taxonomy" id="87883"/>
    <lineage>
        <taxon>Bacteria</taxon>
        <taxon>Pseudomonadati</taxon>
        <taxon>Pseudomonadota</taxon>
        <taxon>Betaproteobacteria</taxon>
        <taxon>Burkholderiales</taxon>
        <taxon>Burkholderiaceae</taxon>
        <taxon>Burkholderia</taxon>
        <taxon>Burkholderia cepacia complex</taxon>
    </lineage>
</organism>
<dbReference type="Pfam" id="PF20137">
    <property type="entry name" value="BubE"/>
    <property type="match status" value="1"/>
</dbReference>
<sequence length="106" mass="12444">MRALLRRFDAIRPGWHLKTVQGDSLPPNIPWRTVILARDDEDWCAGFLCPCHCGRKIEVLLIKEAKPRWDLTIDSHRRPTLHPSIHLNDGCRSHFWIRAGRIVWCK</sequence>
<name>A0AB37ATF1_9BURK</name>
<evidence type="ECO:0000313" key="1">
    <source>
        <dbReference type="EMBL" id="PRE47469.1"/>
    </source>
</evidence>
<proteinExistence type="predicted"/>
<dbReference type="EMBL" id="PVFR01000047">
    <property type="protein sequence ID" value="PRE47469.1"/>
    <property type="molecule type" value="Genomic_DNA"/>
</dbReference>